<evidence type="ECO:0000313" key="3">
    <source>
        <dbReference type="Proteomes" id="UP001595912"/>
    </source>
</evidence>
<feature type="region of interest" description="Disordered" evidence="1">
    <location>
        <begin position="92"/>
        <end position="116"/>
    </location>
</feature>
<dbReference type="RefSeq" id="WP_380119529.1">
    <property type="nucleotide sequence ID" value="NZ_JBHSIU010000041.1"/>
</dbReference>
<comment type="caution">
    <text evidence="2">The sequence shown here is derived from an EMBL/GenBank/DDBJ whole genome shotgun (WGS) entry which is preliminary data.</text>
</comment>
<organism evidence="2 3">
    <name type="scientific">Dactylosporangium cerinum</name>
    <dbReference type="NCBI Taxonomy" id="1434730"/>
    <lineage>
        <taxon>Bacteria</taxon>
        <taxon>Bacillati</taxon>
        <taxon>Actinomycetota</taxon>
        <taxon>Actinomycetes</taxon>
        <taxon>Micromonosporales</taxon>
        <taxon>Micromonosporaceae</taxon>
        <taxon>Dactylosporangium</taxon>
    </lineage>
</organism>
<reference evidence="3" key="1">
    <citation type="journal article" date="2019" name="Int. J. Syst. Evol. Microbiol.">
        <title>The Global Catalogue of Microorganisms (GCM) 10K type strain sequencing project: providing services to taxonomists for standard genome sequencing and annotation.</title>
        <authorList>
            <consortium name="The Broad Institute Genomics Platform"/>
            <consortium name="The Broad Institute Genome Sequencing Center for Infectious Disease"/>
            <person name="Wu L."/>
            <person name="Ma J."/>
        </authorList>
    </citation>
    <scope>NUCLEOTIDE SEQUENCE [LARGE SCALE GENOMIC DNA]</scope>
    <source>
        <strain evidence="3">CGMCC 4.7152</strain>
    </source>
</reference>
<protein>
    <submittedName>
        <fullName evidence="2">Uncharacterized protein</fullName>
    </submittedName>
</protein>
<sequence>MTSSTWRVASIEFEETGAEPALLTNLGQTPGRYVGDIRTAAAARLLLATPPPLPNIATRCGLGTAETRYALNMLQAGLSDLRGHVHFDASRCRGRDAGADPPEDPGDAGHGVVHIE</sequence>
<keyword evidence="3" id="KW-1185">Reference proteome</keyword>
<accession>A0ABV9W247</accession>
<gene>
    <name evidence="2" type="ORF">ACFPIJ_29325</name>
</gene>
<evidence type="ECO:0000256" key="1">
    <source>
        <dbReference type="SAM" id="MobiDB-lite"/>
    </source>
</evidence>
<dbReference type="Proteomes" id="UP001595912">
    <property type="component" value="Unassembled WGS sequence"/>
</dbReference>
<proteinExistence type="predicted"/>
<dbReference type="EMBL" id="JBHSIU010000041">
    <property type="protein sequence ID" value="MFC5001925.1"/>
    <property type="molecule type" value="Genomic_DNA"/>
</dbReference>
<evidence type="ECO:0000313" key="2">
    <source>
        <dbReference type="EMBL" id="MFC5001925.1"/>
    </source>
</evidence>
<name>A0ABV9W247_9ACTN</name>